<evidence type="ECO:0000256" key="4">
    <source>
        <dbReference type="ARBA" id="ARBA00022840"/>
    </source>
</evidence>
<evidence type="ECO:0000256" key="2">
    <source>
        <dbReference type="ARBA" id="ARBA00022448"/>
    </source>
</evidence>
<dbReference type="EMBL" id="JAUSWB010000002">
    <property type="protein sequence ID" value="MDQ0428410.1"/>
    <property type="molecule type" value="Genomic_DNA"/>
</dbReference>
<keyword evidence="3" id="KW-0547">Nucleotide-binding</keyword>
<evidence type="ECO:0000313" key="7">
    <source>
        <dbReference type="Proteomes" id="UP001241988"/>
    </source>
</evidence>
<dbReference type="InterPro" id="IPR003593">
    <property type="entry name" value="AAA+_ATPase"/>
</dbReference>
<comment type="similarity">
    <text evidence="1">Belongs to the ABC transporter superfamily.</text>
</comment>
<dbReference type="InterPro" id="IPR017871">
    <property type="entry name" value="ABC_transporter-like_CS"/>
</dbReference>
<dbReference type="SMART" id="SM00382">
    <property type="entry name" value="AAA"/>
    <property type="match status" value="1"/>
</dbReference>
<evidence type="ECO:0000313" key="6">
    <source>
        <dbReference type="EMBL" id="MDQ0428410.1"/>
    </source>
</evidence>
<name>A0ABU0GUZ3_9BACL</name>
<dbReference type="CDD" id="cd03257">
    <property type="entry name" value="ABC_NikE_OppD_transporters"/>
    <property type="match status" value="1"/>
</dbReference>
<sequence>MNPESKSLPTEQAEPLVKIENLKKYFPIKGGGYFTGSKKLVKAVDNVTFEIYRGETLGLVGESGCGKSTLGRNILRLQEPTDGQVFFKEENILAYKGHEMRKLRKQMQIIYQDPFSSLNPRFTVGEIIGEMYDIHGIAKGAEKEKKIKEMIELVGLDPSRYHNYPHEFSGGQRQRIGIARALALNPEFVVADEPVSALDVSVQSQILNLLMKLKEELGLTMLFIAHGLNVVRHISDRVGVMYLGKIVELSETDNIFDNPAHPYTAALLSTVPEADPRLKKERIVLKGEVPSPANPPSGCHFRTRCPLATERCAIEEPPLLEVRDKHFAACHYPLEKGQTLKQAISSKEQSQESVTI</sequence>
<dbReference type="SUPFAM" id="SSF52540">
    <property type="entry name" value="P-loop containing nucleoside triphosphate hydrolases"/>
    <property type="match status" value="1"/>
</dbReference>
<evidence type="ECO:0000259" key="5">
    <source>
        <dbReference type="PROSITE" id="PS50893"/>
    </source>
</evidence>
<keyword evidence="4 6" id="KW-0067">ATP-binding</keyword>
<dbReference type="PROSITE" id="PS00211">
    <property type="entry name" value="ABC_TRANSPORTER_1"/>
    <property type="match status" value="1"/>
</dbReference>
<dbReference type="InterPro" id="IPR027417">
    <property type="entry name" value="P-loop_NTPase"/>
</dbReference>
<dbReference type="Pfam" id="PF08352">
    <property type="entry name" value="oligo_HPY"/>
    <property type="match status" value="1"/>
</dbReference>
<reference evidence="6 7" key="1">
    <citation type="submission" date="2023-07" db="EMBL/GenBank/DDBJ databases">
        <title>Genomic Encyclopedia of Type Strains, Phase IV (KMG-IV): sequencing the most valuable type-strain genomes for metagenomic binning, comparative biology and taxonomic classification.</title>
        <authorList>
            <person name="Goeker M."/>
        </authorList>
    </citation>
    <scope>NUCLEOTIDE SEQUENCE [LARGE SCALE GENOMIC DNA]</scope>
    <source>
        <strain evidence="6 7">DSM 16419</strain>
    </source>
</reference>
<evidence type="ECO:0000256" key="1">
    <source>
        <dbReference type="ARBA" id="ARBA00005417"/>
    </source>
</evidence>
<dbReference type="Gene3D" id="3.40.50.300">
    <property type="entry name" value="P-loop containing nucleotide triphosphate hydrolases"/>
    <property type="match status" value="1"/>
</dbReference>
<keyword evidence="7" id="KW-1185">Reference proteome</keyword>
<dbReference type="PANTHER" id="PTHR43776">
    <property type="entry name" value="TRANSPORT ATP-BINDING PROTEIN"/>
    <property type="match status" value="1"/>
</dbReference>
<dbReference type="NCBIfam" id="TIGR01727">
    <property type="entry name" value="oligo_HPY"/>
    <property type="match status" value="1"/>
</dbReference>
<feature type="domain" description="ABC transporter" evidence="5">
    <location>
        <begin position="17"/>
        <end position="268"/>
    </location>
</feature>
<dbReference type="InterPro" id="IPR050319">
    <property type="entry name" value="ABC_transp_ATP-bind"/>
</dbReference>
<dbReference type="Pfam" id="PF00005">
    <property type="entry name" value="ABC_tran"/>
    <property type="match status" value="1"/>
</dbReference>
<comment type="caution">
    <text evidence="6">The sequence shown here is derived from an EMBL/GenBank/DDBJ whole genome shotgun (WGS) entry which is preliminary data.</text>
</comment>
<dbReference type="GO" id="GO:0005524">
    <property type="term" value="F:ATP binding"/>
    <property type="evidence" value="ECO:0007669"/>
    <property type="project" value="UniProtKB-KW"/>
</dbReference>
<accession>A0ABU0GUZ3</accession>
<dbReference type="NCBIfam" id="NF008453">
    <property type="entry name" value="PRK11308.1"/>
    <property type="match status" value="1"/>
</dbReference>
<organism evidence="6 7">
    <name type="scientific">Planomicrobium stackebrandtii</name>
    <dbReference type="NCBI Taxonomy" id="253160"/>
    <lineage>
        <taxon>Bacteria</taxon>
        <taxon>Bacillati</taxon>
        <taxon>Bacillota</taxon>
        <taxon>Bacilli</taxon>
        <taxon>Bacillales</taxon>
        <taxon>Caryophanaceae</taxon>
        <taxon>Planomicrobium</taxon>
    </lineage>
</organism>
<dbReference type="Proteomes" id="UP001241988">
    <property type="component" value="Unassembled WGS sequence"/>
</dbReference>
<dbReference type="InterPro" id="IPR013563">
    <property type="entry name" value="Oligopep_ABC_C"/>
</dbReference>
<dbReference type="RefSeq" id="WP_308786580.1">
    <property type="nucleotide sequence ID" value="NZ_JAUSWB010000002.1"/>
</dbReference>
<dbReference type="InterPro" id="IPR003439">
    <property type="entry name" value="ABC_transporter-like_ATP-bd"/>
</dbReference>
<dbReference type="PROSITE" id="PS50893">
    <property type="entry name" value="ABC_TRANSPORTER_2"/>
    <property type="match status" value="1"/>
</dbReference>
<keyword evidence="2" id="KW-0813">Transport</keyword>
<gene>
    <name evidence="6" type="ORF">QOZ98_001236</name>
</gene>
<proteinExistence type="inferred from homology"/>
<protein>
    <submittedName>
        <fullName evidence="6">Oligopeptide/dipeptide ABC transporter ATP-binding protein</fullName>
    </submittedName>
</protein>
<evidence type="ECO:0000256" key="3">
    <source>
        <dbReference type="ARBA" id="ARBA00022741"/>
    </source>
</evidence>